<evidence type="ECO:0000256" key="2">
    <source>
        <dbReference type="SAM" id="Phobius"/>
    </source>
</evidence>
<keyword evidence="2" id="KW-1133">Transmembrane helix</keyword>
<feature type="compositionally biased region" description="Basic and acidic residues" evidence="1">
    <location>
        <begin position="79"/>
        <end position="90"/>
    </location>
</feature>
<keyword evidence="2" id="KW-0812">Transmembrane</keyword>
<evidence type="ECO:0000256" key="1">
    <source>
        <dbReference type="SAM" id="MobiDB-lite"/>
    </source>
</evidence>
<accession>A0A0F9IRY9</accession>
<feature type="region of interest" description="Disordered" evidence="1">
    <location>
        <begin position="79"/>
        <end position="98"/>
    </location>
</feature>
<evidence type="ECO:0000313" key="3">
    <source>
        <dbReference type="EMBL" id="KKM60128.1"/>
    </source>
</evidence>
<dbReference type="AlphaFoldDB" id="A0A0F9IRY9"/>
<reference evidence="3" key="1">
    <citation type="journal article" date="2015" name="Nature">
        <title>Complex archaea that bridge the gap between prokaryotes and eukaryotes.</title>
        <authorList>
            <person name="Spang A."/>
            <person name="Saw J.H."/>
            <person name="Jorgensen S.L."/>
            <person name="Zaremba-Niedzwiedzka K."/>
            <person name="Martijn J."/>
            <person name="Lind A.E."/>
            <person name="van Eijk R."/>
            <person name="Schleper C."/>
            <person name="Guy L."/>
            <person name="Ettema T.J."/>
        </authorList>
    </citation>
    <scope>NUCLEOTIDE SEQUENCE</scope>
</reference>
<sequence length="98" mass="11111">MDFTFWQLIVLLAVISVMVLLPIIIGAFIVFRTKHAVTQVPFMQMPTRPDTGKPESYVGDMFQDMEETDDFELSPEARRIQEQGDGEPHPLDVAMGKV</sequence>
<feature type="transmembrane region" description="Helical" evidence="2">
    <location>
        <begin position="6"/>
        <end position="31"/>
    </location>
</feature>
<protein>
    <submittedName>
        <fullName evidence="3">Uncharacterized protein</fullName>
    </submittedName>
</protein>
<comment type="caution">
    <text evidence="3">The sequence shown here is derived from an EMBL/GenBank/DDBJ whole genome shotgun (WGS) entry which is preliminary data.</text>
</comment>
<organism evidence="3">
    <name type="scientific">marine sediment metagenome</name>
    <dbReference type="NCBI Taxonomy" id="412755"/>
    <lineage>
        <taxon>unclassified sequences</taxon>
        <taxon>metagenomes</taxon>
        <taxon>ecological metagenomes</taxon>
    </lineage>
</organism>
<name>A0A0F9IRY9_9ZZZZ</name>
<keyword evidence="2" id="KW-0472">Membrane</keyword>
<proteinExistence type="predicted"/>
<dbReference type="EMBL" id="LAZR01011736">
    <property type="protein sequence ID" value="KKM60128.1"/>
    <property type="molecule type" value="Genomic_DNA"/>
</dbReference>
<gene>
    <name evidence="3" type="ORF">LCGC14_1545040</name>
</gene>